<gene>
    <name evidence="3" type="ORF">HUT08_33735</name>
</gene>
<organism evidence="3 4">
    <name type="scientific">Streptomyces buecherae</name>
    <dbReference type="NCBI Taxonomy" id="2763006"/>
    <lineage>
        <taxon>Bacteria</taxon>
        <taxon>Bacillati</taxon>
        <taxon>Actinomycetota</taxon>
        <taxon>Actinomycetes</taxon>
        <taxon>Kitasatosporales</taxon>
        <taxon>Streptomycetaceae</taxon>
        <taxon>Streptomyces</taxon>
    </lineage>
</organism>
<evidence type="ECO:0000259" key="2">
    <source>
        <dbReference type="Pfam" id="PF10400"/>
    </source>
</evidence>
<dbReference type="Proteomes" id="UP000509303">
    <property type="component" value="Chromosome"/>
</dbReference>
<proteinExistence type="predicted"/>
<dbReference type="Pfam" id="PF10400">
    <property type="entry name" value="Vir_act_alpha_C"/>
    <property type="match status" value="1"/>
</dbReference>
<dbReference type="InterPro" id="IPR036388">
    <property type="entry name" value="WH-like_DNA-bd_sf"/>
</dbReference>
<dbReference type="Pfam" id="PF03551">
    <property type="entry name" value="PadR"/>
    <property type="match status" value="1"/>
</dbReference>
<reference evidence="3 4" key="1">
    <citation type="submission" date="2020-06" db="EMBL/GenBank/DDBJ databases">
        <title>Genome mining for natural products.</title>
        <authorList>
            <person name="Zhang B."/>
            <person name="Shi J."/>
            <person name="Ge H."/>
        </authorList>
    </citation>
    <scope>NUCLEOTIDE SEQUENCE [LARGE SCALE GENOMIC DNA]</scope>
    <source>
        <strain evidence="3 4">NA00687</strain>
    </source>
</reference>
<feature type="domain" description="Transcription regulator PadR N-terminal" evidence="1">
    <location>
        <begin position="11"/>
        <end position="83"/>
    </location>
</feature>
<keyword evidence="4" id="KW-1185">Reference proteome</keyword>
<dbReference type="PANTHER" id="PTHR43252">
    <property type="entry name" value="TRANSCRIPTIONAL REGULATOR YQJI"/>
    <property type="match status" value="1"/>
</dbReference>
<dbReference type="InterPro" id="IPR018309">
    <property type="entry name" value="Tscrpt_reg_PadR_C"/>
</dbReference>
<accession>A0A7H8NGQ8</accession>
<evidence type="ECO:0000313" key="3">
    <source>
        <dbReference type="EMBL" id="QKW53689.1"/>
    </source>
</evidence>
<dbReference type="AlphaFoldDB" id="A0A7H8NGQ8"/>
<sequence length="205" mass="22513">MPTFSASAYVVLGLLAQSGSATPYALDREIQQSIGHFWAFPRSQIYAEAARLVRHGLVVEEREGSGRRRRTLSLTPAGRDLLATWLTGPADRPTEIHDEGLLRLYFQRDGSSGADQVRRLAEQQLLAHHRKLAEYETILAAAPAADEPPADPPGLGLTFQPPQAAALAYGLRFERMAIDFWSEVAERGADVVDPRVPVTEADGER</sequence>
<name>A0A7H8NGQ8_9ACTN</name>
<dbReference type="RefSeq" id="WP_176165394.1">
    <property type="nucleotide sequence ID" value="NZ_CP054929.1"/>
</dbReference>
<dbReference type="Gene3D" id="1.10.10.10">
    <property type="entry name" value="Winged helix-like DNA-binding domain superfamily/Winged helix DNA-binding domain"/>
    <property type="match status" value="1"/>
</dbReference>
<protein>
    <submittedName>
        <fullName evidence="3">Helix-turn-helix transcriptional regulator</fullName>
    </submittedName>
</protein>
<evidence type="ECO:0000313" key="4">
    <source>
        <dbReference type="Proteomes" id="UP000509303"/>
    </source>
</evidence>
<dbReference type="PANTHER" id="PTHR43252:SF2">
    <property type="entry name" value="TRANSCRIPTION REGULATOR, PADR-LIKE FAMILY"/>
    <property type="match status" value="1"/>
</dbReference>
<dbReference type="EMBL" id="CP054929">
    <property type="protein sequence ID" value="QKW53689.1"/>
    <property type="molecule type" value="Genomic_DNA"/>
</dbReference>
<dbReference type="InterPro" id="IPR005149">
    <property type="entry name" value="Tscrpt_reg_PadR_N"/>
</dbReference>
<evidence type="ECO:0000259" key="1">
    <source>
        <dbReference type="Pfam" id="PF03551"/>
    </source>
</evidence>
<feature type="domain" description="Transcription regulator PadR C-terminal" evidence="2">
    <location>
        <begin position="98"/>
        <end position="186"/>
    </location>
</feature>
<dbReference type="SUPFAM" id="SSF46785">
    <property type="entry name" value="Winged helix' DNA-binding domain"/>
    <property type="match status" value="1"/>
</dbReference>
<dbReference type="InterPro" id="IPR036390">
    <property type="entry name" value="WH_DNA-bd_sf"/>
</dbReference>